<sequence>MCSVAPQAVRKCNQLLTRRKVVEKLKNWLLYNKPSVRRGGFKGPYGHVDCGRHPWWQIMCLSGVDYFSTLAYQPAIAVAAAGAVAPVATFFLVLVTLFCALPIYRRVARESPLGSGSVAMLERLIPWWGGKLLVLILLGFIATDFIITITLSASDAGEHAVHSPYIPFFRDINPLVIPIILISLLGGVFLLGFNEVTHVAVVCVFVFLGLNAILISVAMTHLEPSSFSDWGSKLLAGAGGDPFMVIVAALILFPSLALGLSGFETGVTVMPHIRNSRQKNTCNGCVKCGQVPNYSERIKGARRLLAAAALIMSTFLVFSNLVVTLLIPSREFEDGGMASGRALAYLSEKYLGSDFATVYDMSTIAILWFAGASAMAGMLNIIPRYLTRYGMAPAWIKHAKPLIIVITAISLSVLIAFDANVHKQGAAYATGVMVLITSASVAVTLSALRKKQKFAATGLAVVSIVFIYTTILIITERPNGMQIAMTFILGTILISILSRLVRSFNIRATSITFNDSAKAFVSQDADDYGVIHILAKKPDKPITKSEYHNRVQDETLHNRLLPGSPVIFIEVLQSDSSDFEEDLIVEGKIVGGHRVLRTSSCNIPSAIAAILLEIRDITGVTPDVYFHWTERNPVMNTLRYLITGGGEIAAITREVLREAERNSECRPVVHVS</sequence>
<dbReference type="RefSeq" id="WP_011096629.1">
    <property type="nucleotide sequence ID" value="NC_004572.3"/>
</dbReference>
<dbReference type="Gene3D" id="1.20.1740.10">
    <property type="entry name" value="Amino acid/polyamine transporter I"/>
    <property type="match status" value="1"/>
</dbReference>
<dbReference type="Proteomes" id="UP000002200">
    <property type="component" value="Chromosome"/>
</dbReference>
<dbReference type="AlphaFoldDB" id="Q83FP5"/>
<dbReference type="EMBL" id="AE014184">
    <property type="protein sequence ID" value="AAO44768.1"/>
    <property type="molecule type" value="Genomic_DNA"/>
</dbReference>
<keyword evidence="1" id="KW-1133">Transmembrane helix</keyword>
<feature type="transmembrane region" description="Helical" evidence="1">
    <location>
        <begin position="427"/>
        <end position="448"/>
    </location>
</feature>
<keyword evidence="1" id="KW-0812">Transmembrane</keyword>
<proteinExistence type="predicted"/>
<feature type="transmembrane region" description="Helical" evidence="1">
    <location>
        <begin position="172"/>
        <end position="192"/>
    </location>
</feature>
<evidence type="ECO:0000256" key="1">
    <source>
        <dbReference type="SAM" id="Phobius"/>
    </source>
</evidence>
<gene>
    <name evidence="2" type="ordered locus">TWT_671</name>
</gene>
<evidence type="ECO:0000313" key="2">
    <source>
        <dbReference type="EMBL" id="AAO44768.1"/>
    </source>
</evidence>
<feature type="transmembrane region" description="Helical" evidence="1">
    <location>
        <begin position="304"/>
        <end position="327"/>
    </location>
</feature>
<organism evidence="2 3">
    <name type="scientific">Tropheryma whipplei (strain Twist)</name>
    <name type="common">Whipple's bacillus</name>
    <dbReference type="NCBI Taxonomy" id="203267"/>
    <lineage>
        <taxon>Bacteria</taxon>
        <taxon>Bacillati</taxon>
        <taxon>Actinomycetota</taxon>
        <taxon>Actinomycetes</taxon>
        <taxon>Micrococcales</taxon>
        <taxon>Tropherymataceae</taxon>
        <taxon>Tropheryma</taxon>
    </lineage>
</organism>
<dbReference type="STRING" id="203267.TWT_671"/>
<dbReference type="GeneID" id="67388467"/>
<protein>
    <recommendedName>
        <fullName evidence="4">Amino acid transporter</fullName>
    </recommendedName>
</protein>
<feature type="transmembrane region" description="Helical" evidence="1">
    <location>
        <begin position="481"/>
        <end position="501"/>
    </location>
</feature>
<accession>Q83FP5</accession>
<feature type="transmembrane region" description="Helical" evidence="1">
    <location>
        <begin position="199"/>
        <end position="222"/>
    </location>
</feature>
<reference evidence="2 3" key="1">
    <citation type="journal article" date="2003" name="Genome Res.">
        <title>Tropheryma whipplei twist: a human pathogenic Actinobacteria with a reduced genome.</title>
        <authorList>
            <person name="Raoult D."/>
            <person name="Ogata H."/>
            <person name="Audic S."/>
            <person name="Robert C."/>
            <person name="Suhre K."/>
            <person name="Drancourt M."/>
            <person name="Claverie J.-M."/>
        </authorList>
    </citation>
    <scope>NUCLEOTIDE SEQUENCE [LARGE SCALE GENOMIC DNA]</scope>
    <source>
        <strain evidence="2 3">Twist</strain>
    </source>
</reference>
<feature type="transmembrane region" description="Helical" evidence="1">
    <location>
        <begin position="75"/>
        <end position="101"/>
    </location>
</feature>
<keyword evidence="3" id="KW-1185">Reference proteome</keyword>
<dbReference type="eggNOG" id="COG0531">
    <property type="taxonomic scope" value="Bacteria"/>
</dbReference>
<dbReference type="HOGENOM" id="CLU_425603_0_0_11"/>
<evidence type="ECO:0000313" key="3">
    <source>
        <dbReference type="Proteomes" id="UP000002200"/>
    </source>
</evidence>
<feature type="transmembrane region" description="Helical" evidence="1">
    <location>
        <begin position="132"/>
        <end position="152"/>
    </location>
</feature>
<feature type="transmembrane region" description="Helical" evidence="1">
    <location>
        <begin position="361"/>
        <end position="382"/>
    </location>
</feature>
<evidence type="ECO:0008006" key="4">
    <source>
        <dbReference type="Google" id="ProtNLM"/>
    </source>
</evidence>
<dbReference type="OrthoDB" id="232755at2"/>
<feature type="transmembrane region" description="Helical" evidence="1">
    <location>
        <begin position="402"/>
        <end position="421"/>
    </location>
</feature>
<name>Q83FP5_TROWT</name>
<keyword evidence="1" id="KW-0472">Membrane</keyword>
<feature type="transmembrane region" description="Helical" evidence="1">
    <location>
        <begin position="455"/>
        <end position="475"/>
    </location>
</feature>
<feature type="transmembrane region" description="Helical" evidence="1">
    <location>
        <begin position="242"/>
        <end position="269"/>
    </location>
</feature>
<dbReference type="KEGG" id="twh:TWT_671"/>